<evidence type="ECO:0000256" key="1">
    <source>
        <dbReference type="SAM" id="Phobius"/>
    </source>
</evidence>
<gene>
    <name evidence="2" type="ORF">ENH88_23010</name>
</gene>
<reference evidence="2" key="1">
    <citation type="journal article" date="2020" name="mSystems">
        <title>Genome- and Community-Level Interaction Insights into Carbon Utilization and Element Cycling Functions of Hydrothermarchaeota in Hydrothermal Sediment.</title>
        <authorList>
            <person name="Zhou Z."/>
            <person name="Liu Y."/>
            <person name="Xu W."/>
            <person name="Pan J."/>
            <person name="Luo Z.H."/>
            <person name="Li M."/>
        </authorList>
    </citation>
    <scope>NUCLEOTIDE SEQUENCE [LARGE SCALE GENOMIC DNA]</scope>
    <source>
        <strain evidence="2">HyVt-346</strain>
    </source>
</reference>
<name>A0A7V1GGU3_9GAMM</name>
<keyword evidence="1" id="KW-1133">Transmembrane helix</keyword>
<protein>
    <submittedName>
        <fullName evidence="2">General glycosylation pathway protein</fullName>
    </submittedName>
</protein>
<feature type="transmembrane region" description="Helical" evidence="1">
    <location>
        <begin position="243"/>
        <end position="266"/>
    </location>
</feature>
<accession>A0A7V1GGU3</accession>
<proteinExistence type="predicted"/>
<keyword evidence="1" id="KW-0812">Transmembrane</keyword>
<keyword evidence="1" id="KW-0472">Membrane</keyword>
<dbReference type="Gene3D" id="3.30.450.20">
    <property type="entry name" value="PAS domain"/>
    <property type="match status" value="1"/>
</dbReference>
<sequence length="315" mass="35780">MARMSYISSVERYQEYQPVIHELLDSILASLADGVKKQQDNRHLVTQYPFLELQYCLDKNGVQLGNNVCFKRQYMKTLNNRGDAQDLSERPYFQDIQQQSQTRFTAPYISIATNHLCISAIKALNASHGEQAYLVIDVCLTQLIEFIMGDRTRAAMTPFFKAGYGIIVSCLFCLVLFLLYRVFGDIYSLLFKTSLAEDPLEPFSIIIFITLALAIFDLGKTILEEEILMHKDIFRHSSTRRTITRFISTILIAVSIEALLTMFKAALGQSQYLLPAIYMMLAVVGLLIALAIYVYLGAKAETLLLSTQRYKKTGK</sequence>
<dbReference type="SUPFAM" id="SSF103190">
    <property type="entry name" value="Sensory domain-like"/>
    <property type="match status" value="1"/>
</dbReference>
<dbReference type="Proteomes" id="UP000886188">
    <property type="component" value="Unassembled WGS sequence"/>
</dbReference>
<evidence type="ECO:0000313" key="2">
    <source>
        <dbReference type="EMBL" id="HEA19266.1"/>
    </source>
</evidence>
<feature type="transmembrane region" description="Helical" evidence="1">
    <location>
        <begin position="272"/>
        <end position="296"/>
    </location>
</feature>
<comment type="caution">
    <text evidence="2">The sequence shown here is derived from an EMBL/GenBank/DDBJ whole genome shotgun (WGS) entry which is preliminary data.</text>
</comment>
<feature type="transmembrane region" description="Helical" evidence="1">
    <location>
        <begin position="203"/>
        <end position="223"/>
    </location>
</feature>
<organism evidence="2">
    <name type="scientific">Pseudoalteromonas prydzensis</name>
    <dbReference type="NCBI Taxonomy" id="182141"/>
    <lineage>
        <taxon>Bacteria</taxon>
        <taxon>Pseudomonadati</taxon>
        <taxon>Pseudomonadota</taxon>
        <taxon>Gammaproteobacteria</taxon>
        <taxon>Alteromonadales</taxon>
        <taxon>Pseudoalteromonadaceae</taxon>
        <taxon>Pseudoalteromonas</taxon>
    </lineage>
</organism>
<dbReference type="InterPro" id="IPR029151">
    <property type="entry name" value="Sensor-like_sf"/>
</dbReference>
<dbReference type="AlphaFoldDB" id="A0A7V1GGU3"/>
<feature type="transmembrane region" description="Helical" evidence="1">
    <location>
        <begin position="162"/>
        <end position="183"/>
    </location>
</feature>
<dbReference type="RefSeq" id="WP_304185885.1">
    <property type="nucleotide sequence ID" value="NZ_DRGM01000221.1"/>
</dbReference>
<dbReference type="EMBL" id="DRGM01000221">
    <property type="protein sequence ID" value="HEA19266.1"/>
    <property type="molecule type" value="Genomic_DNA"/>
</dbReference>